<feature type="compositionally biased region" description="Basic residues" evidence="1">
    <location>
        <begin position="53"/>
        <end position="68"/>
    </location>
</feature>
<sequence length="68" mass="7975">MTEHRSPTPEEISRTAEQKGHDSDPFPPEGTTDEHLLHQDSQRPLRENERVKATRKALRRIRKPKTHL</sequence>
<organism evidence="2 3">
    <name type="scientific">Asticcacaulis currens</name>
    <dbReference type="NCBI Taxonomy" id="2984210"/>
    <lineage>
        <taxon>Bacteria</taxon>
        <taxon>Pseudomonadati</taxon>
        <taxon>Pseudomonadota</taxon>
        <taxon>Alphaproteobacteria</taxon>
        <taxon>Caulobacterales</taxon>
        <taxon>Caulobacteraceae</taxon>
        <taxon>Asticcacaulis</taxon>
    </lineage>
</organism>
<proteinExistence type="predicted"/>
<gene>
    <name evidence="2" type="ORF">PQU94_16055</name>
</gene>
<accession>A0ABT5IHX5</accession>
<reference evidence="2 3" key="1">
    <citation type="submission" date="2023-01" db="EMBL/GenBank/DDBJ databases">
        <title>Novel species of the genus Asticcacaulis isolated from rivers.</title>
        <authorList>
            <person name="Lu H."/>
        </authorList>
    </citation>
    <scope>NUCLEOTIDE SEQUENCE [LARGE SCALE GENOMIC DNA]</scope>
    <source>
        <strain evidence="2 3">DXS10W</strain>
    </source>
</reference>
<feature type="compositionally biased region" description="Basic and acidic residues" evidence="1">
    <location>
        <begin position="32"/>
        <end position="52"/>
    </location>
</feature>
<evidence type="ECO:0000313" key="2">
    <source>
        <dbReference type="EMBL" id="MDC7695792.1"/>
    </source>
</evidence>
<feature type="region of interest" description="Disordered" evidence="1">
    <location>
        <begin position="1"/>
        <end position="68"/>
    </location>
</feature>
<comment type="caution">
    <text evidence="2">The sequence shown here is derived from an EMBL/GenBank/DDBJ whole genome shotgun (WGS) entry which is preliminary data.</text>
</comment>
<feature type="compositionally biased region" description="Basic and acidic residues" evidence="1">
    <location>
        <begin position="1"/>
        <end position="24"/>
    </location>
</feature>
<evidence type="ECO:0000313" key="3">
    <source>
        <dbReference type="Proteomes" id="UP001216595"/>
    </source>
</evidence>
<dbReference type="Proteomes" id="UP001216595">
    <property type="component" value="Unassembled WGS sequence"/>
</dbReference>
<evidence type="ECO:0000256" key="1">
    <source>
        <dbReference type="SAM" id="MobiDB-lite"/>
    </source>
</evidence>
<name>A0ABT5IHX5_9CAUL</name>
<protein>
    <submittedName>
        <fullName evidence="2">Uncharacterized protein</fullName>
    </submittedName>
</protein>
<dbReference type="RefSeq" id="WP_272742448.1">
    <property type="nucleotide sequence ID" value="NZ_JAQQKW010000011.1"/>
</dbReference>
<keyword evidence="3" id="KW-1185">Reference proteome</keyword>
<dbReference type="EMBL" id="JAQQKW010000011">
    <property type="protein sequence ID" value="MDC7695792.1"/>
    <property type="molecule type" value="Genomic_DNA"/>
</dbReference>